<name>A0ABX1XZ54_9BACL</name>
<evidence type="ECO:0000256" key="2">
    <source>
        <dbReference type="SAM" id="SignalP"/>
    </source>
</evidence>
<feature type="region of interest" description="Disordered" evidence="1">
    <location>
        <begin position="37"/>
        <end position="60"/>
    </location>
</feature>
<feature type="compositionally biased region" description="Low complexity" evidence="1">
    <location>
        <begin position="355"/>
        <end position="369"/>
    </location>
</feature>
<gene>
    <name evidence="3" type="ORF">GC098_16945</name>
</gene>
<accession>A0ABX1XZ54</accession>
<sequence length="369" mass="37606">MKNIGRKILTGSLVASFVLGVGFVGALHNQAFADTVTGTSTSTSTQNAGPGGKGRGDFGDRGGFKGVNVVKETATILGVEESVVQDALKADKTLAAFAEEKGLAKADFLQKLVAAETASITADVTAGKITQAQADTILKGLTDQLTKRIEANGFKGGFPGGEGGRGGMGKGHGGMGKGHGGNLVEQTATILSVEQSVVQDALKAGKTLSAFAVEKGLTEADYVAKLVAAETTSINAEVTAGKLTQAQADQMLSGLSDRLTKQVQSTRPEGGRDGRGGGHGGPGGGLFGNPEVLTQILGITQDELRTELEAGKSILDVATAKGISEDDLVSKIKDGMTDSIKKHVEQKGTDRKRPAGTPSANTTTPTATS</sequence>
<evidence type="ECO:0000256" key="1">
    <source>
        <dbReference type="SAM" id="MobiDB-lite"/>
    </source>
</evidence>
<feature type="region of interest" description="Disordered" evidence="1">
    <location>
        <begin position="256"/>
        <end position="287"/>
    </location>
</feature>
<keyword evidence="4" id="KW-1185">Reference proteome</keyword>
<comment type="caution">
    <text evidence="3">The sequence shown here is derived from an EMBL/GenBank/DDBJ whole genome shotgun (WGS) entry which is preliminary data.</text>
</comment>
<dbReference type="RefSeq" id="WP_171644365.1">
    <property type="nucleotide sequence ID" value="NZ_WHOA01000116.1"/>
</dbReference>
<reference evidence="3 4" key="1">
    <citation type="submission" date="2019-10" db="EMBL/GenBank/DDBJ databases">
        <title>Description of Paenibacillus terrestris sp. nov.</title>
        <authorList>
            <person name="Carlier A."/>
            <person name="Qi S."/>
        </authorList>
    </citation>
    <scope>NUCLEOTIDE SEQUENCE [LARGE SCALE GENOMIC DNA]</scope>
    <source>
        <strain evidence="3 4">LMG 31458</strain>
    </source>
</reference>
<evidence type="ECO:0000313" key="4">
    <source>
        <dbReference type="Proteomes" id="UP000616779"/>
    </source>
</evidence>
<feature type="region of interest" description="Disordered" evidence="1">
    <location>
        <begin position="152"/>
        <end position="181"/>
    </location>
</feature>
<keyword evidence="2" id="KW-0732">Signal</keyword>
<feature type="compositionally biased region" description="Gly residues" evidence="1">
    <location>
        <begin position="277"/>
        <end position="287"/>
    </location>
</feature>
<feature type="region of interest" description="Disordered" evidence="1">
    <location>
        <begin position="334"/>
        <end position="369"/>
    </location>
</feature>
<feature type="chain" id="PRO_5045500533" evidence="2">
    <location>
        <begin position="34"/>
        <end position="369"/>
    </location>
</feature>
<dbReference type="EMBL" id="WHOA01000116">
    <property type="protein sequence ID" value="NOU73085.1"/>
    <property type="molecule type" value="Genomic_DNA"/>
</dbReference>
<feature type="signal peptide" evidence="2">
    <location>
        <begin position="1"/>
        <end position="33"/>
    </location>
</feature>
<proteinExistence type="predicted"/>
<feature type="compositionally biased region" description="Gly residues" evidence="1">
    <location>
        <begin position="154"/>
        <end position="181"/>
    </location>
</feature>
<feature type="compositionally biased region" description="Basic and acidic residues" evidence="1">
    <location>
        <begin position="334"/>
        <end position="353"/>
    </location>
</feature>
<dbReference type="Proteomes" id="UP000616779">
    <property type="component" value="Unassembled WGS sequence"/>
</dbReference>
<evidence type="ECO:0000313" key="3">
    <source>
        <dbReference type="EMBL" id="NOU73085.1"/>
    </source>
</evidence>
<protein>
    <submittedName>
        <fullName evidence="3">Uncharacterized protein</fullName>
    </submittedName>
</protein>
<organism evidence="3 4">
    <name type="scientific">Paenibacillus phytorum</name>
    <dbReference type="NCBI Taxonomy" id="2654977"/>
    <lineage>
        <taxon>Bacteria</taxon>
        <taxon>Bacillati</taxon>
        <taxon>Bacillota</taxon>
        <taxon>Bacilli</taxon>
        <taxon>Bacillales</taxon>
        <taxon>Paenibacillaceae</taxon>
        <taxon>Paenibacillus</taxon>
    </lineage>
</organism>